<dbReference type="PANTHER" id="PTHR30388">
    <property type="entry name" value="ALDEHYDE OXIDOREDUCTASE MOLYBDENUM COFACTOR ASSEMBLY PROTEIN"/>
    <property type="match status" value="1"/>
</dbReference>
<dbReference type="RefSeq" id="WP_094986331.1">
    <property type="nucleotide sequence ID" value="NZ_NHNI01000004.1"/>
</dbReference>
<reference evidence="4" key="1">
    <citation type="submission" date="2017-05" db="EMBL/GenBank/DDBJ databases">
        <authorList>
            <person name="Barney B.M."/>
        </authorList>
    </citation>
    <scope>NUCLEOTIDE SEQUENCE [LARGE SCALE GENOMIC DNA]</scope>
    <source>
        <strain evidence="4">PSBB022</strain>
    </source>
</reference>
<dbReference type="InterPro" id="IPR014308">
    <property type="entry name" value="Xanthine_DH_XdhC"/>
</dbReference>
<comment type="caution">
    <text evidence="3">The sequence shown here is derived from an EMBL/GenBank/DDBJ whole genome shotgun (WGS) entry which is preliminary data.</text>
</comment>
<gene>
    <name evidence="3" type="ORF">CBP51_20185</name>
</gene>
<proteinExistence type="predicted"/>
<accession>A0A266Q1H3</accession>
<dbReference type="AlphaFoldDB" id="A0A266Q1H3"/>
<dbReference type="Gene3D" id="3.40.50.720">
    <property type="entry name" value="NAD(P)-binding Rossmann-like Domain"/>
    <property type="match status" value="1"/>
</dbReference>
<protein>
    <submittedName>
        <fullName evidence="3">Xanthine dehydrogenase accessory protein XdhC</fullName>
    </submittedName>
</protein>
<evidence type="ECO:0000259" key="2">
    <source>
        <dbReference type="Pfam" id="PF13478"/>
    </source>
</evidence>
<evidence type="ECO:0000259" key="1">
    <source>
        <dbReference type="Pfam" id="PF02625"/>
    </source>
</evidence>
<dbReference type="Pfam" id="PF13478">
    <property type="entry name" value="XdhC_C"/>
    <property type="match status" value="1"/>
</dbReference>
<dbReference type="NCBIfam" id="TIGR02964">
    <property type="entry name" value="xanthine_xdhC"/>
    <property type="match status" value="1"/>
</dbReference>
<dbReference type="InterPro" id="IPR003777">
    <property type="entry name" value="XdhC_CoxI"/>
</dbReference>
<keyword evidence="4" id="KW-1185">Reference proteome</keyword>
<name>A0A266Q1H3_9GAMM</name>
<dbReference type="Pfam" id="PF02625">
    <property type="entry name" value="XdhC_CoxI"/>
    <property type="match status" value="1"/>
</dbReference>
<sequence>MATLNWSAAIQHCQQSGSAYVIATIINTQGSTPRDGGSKMVITADVTYDTIGGGQLEFLLVQQARELLAQNKNCQLLKAIPLAAEAAQCCGGNVTVMLESFAACTWQIALFGAGHVCQSLVTILAGLPCQVRVIDNRPELMTTPLPANCHYEFYADPTAAIAQLPDNSWVIIFTHDHALDFALCKTLLSDQRWAYAGMIGSQTKALRFRKRLGDAGFAEAAIEKIHSPIGLPEVKGKLPMEVAVSIAAQLQALYYHNQAPQTGSSSSWRDIKTLLQEQKTTEILCE</sequence>
<dbReference type="Proteomes" id="UP000216101">
    <property type="component" value="Unassembled WGS sequence"/>
</dbReference>
<evidence type="ECO:0000313" key="3">
    <source>
        <dbReference type="EMBL" id="OZY83712.1"/>
    </source>
</evidence>
<dbReference type="PANTHER" id="PTHR30388:SF6">
    <property type="entry name" value="XANTHINE DEHYDROGENASE SUBUNIT A-RELATED"/>
    <property type="match status" value="1"/>
</dbReference>
<organism evidence="3 4">
    <name type="scientific">Cellvibrio mixtus</name>
    <dbReference type="NCBI Taxonomy" id="39650"/>
    <lineage>
        <taxon>Bacteria</taxon>
        <taxon>Pseudomonadati</taxon>
        <taxon>Pseudomonadota</taxon>
        <taxon>Gammaproteobacteria</taxon>
        <taxon>Cellvibrionales</taxon>
        <taxon>Cellvibrionaceae</taxon>
        <taxon>Cellvibrio</taxon>
    </lineage>
</organism>
<dbReference type="InterPro" id="IPR027051">
    <property type="entry name" value="XdhC_Rossmann_dom"/>
</dbReference>
<dbReference type="InterPro" id="IPR052698">
    <property type="entry name" value="MoCofactor_Util/Proc"/>
</dbReference>
<evidence type="ECO:0000313" key="4">
    <source>
        <dbReference type="Proteomes" id="UP000216101"/>
    </source>
</evidence>
<dbReference type="EMBL" id="NHNI01000004">
    <property type="protein sequence ID" value="OZY83712.1"/>
    <property type="molecule type" value="Genomic_DNA"/>
</dbReference>
<feature type="domain" description="XdhC- CoxI" evidence="1">
    <location>
        <begin position="14"/>
        <end position="73"/>
    </location>
</feature>
<feature type="domain" description="XdhC Rossmann" evidence="2">
    <location>
        <begin position="109"/>
        <end position="250"/>
    </location>
</feature>